<proteinExistence type="predicted"/>
<dbReference type="AlphaFoldDB" id="A0AAN7US67"/>
<dbReference type="Proteomes" id="UP001305414">
    <property type="component" value="Unassembled WGS sequence"/>
</dbReference>
<comment type="caution">
    <text evidence="1">The sequence shown here is derived from an EMBL/GenBank/DDBJ whole genome shotgun (WGS) entry which is preliminary data.</text>
</comment>
<organism evidence="1 2">
    <name type="scientific">Xylaria bambusicola</name>
    <dbReference type="NCBI Taxonomy" id="326684"/>
    <lineage>
        <taxon>Eukaryota</taxon>
        <taxon>Fungi</taxon>
        <taxon>Dikarya</taxon>
        <taxon>Ascomycota</taxon>
        <taxon>Pezizomycotina</taxon>
        <taxon>Sordariomycetes</taxon>
        <taxon>Xylariomycetidae</taxon>
        <taxon>Xylariales</taxon>
        <taxon>Xylariaceae</taxon>
        <taxon>Xylaria</taxon>
    </lineage>
</organism>
<protein>
    <submittedName>
        <fullName evidence="1">Uncharacterized protein</fullName>
    </submittedName>
</protein>
<dbReference type="EMBL" id="JAWHQM010000017">
    <property type="protein sequence ID" value="KAK5630761.1"/>
    <property type="molecule type" value="Genomic_DNA"/>
</dbReference>
<keyword evidence="2" id="KW-1185">Reference proteome</keyword>
<name>A0AAN7US67_9PEZI</name>
<sequence>MTAEMLRLLDFAGVEEISGRDMLRLFVDALDFVRDTGDVLGVCEMGVWEWEFGVRRFGRYL</sequence>
<reference evidence="1 2" key="1">
    <citation type="submission" date="2023-10" db="EMBL/GenBank/DDBJ databases">
        <title>Draft genome sequence of Xylaria bambusicola isolate GMP-LS, the root and basal stem rot pathogen of sugarcane in Indonesia.</title>
        <authorList>
            <person name="Selvaraj P."/>
            <person name="Muralishankar V."/>
            <person name="Muruganantham S."/>
            <person name="Sp S."/>
            <person name="Haryani S."/>
            <person name="Lau K.J.X."/>
            <person name="Naqvi N.I."/>
        </authorList>
    </citation>
    <scope>NUCLEOTIDE SEQUENCE [LARGE SCALE GENOMIC DNA]</scope>
    <source>
        <strain evidence="1">GMP-LS</strain>
    </source>
</reference>
<evidence type="ECO:0000313" key="1">
    <source>
        <dbReference type="EMBL" id="KAK5630761.1"/>
    </source>
</evidence>
<gene>
    <name evidence="1" type="ORF">RRF57_006476</name>
</gene>
<evidence type="ECO:0000313" key="2">
    <source>
        <dbReference type="Proteomes" id="UP001305414"/>
    </source>
</evidence>
<accession>A0AAN7US67</accession>